<proteinExistence type="predicted"/>
<feature type="region of interest" description="Disordered" evidence="1">
    <location>
        <begin position="122"/>
        <end position="142"/>
    </location>
</feature>
<dbReference type="InterPro" id="IPR038620">
    <property type="entry name" value="YdcP-like_sf"/>
</dbReference>
<evidence type="ECO:0000313" key="2">
    <source>
        <dbReference type="EMBL" id="MFC5632031.1"/>
    </source>
</evidence>
<comment type="caution">
    <text evidence="2">The sequence shown here is derived from an EMBL/GenBank/DDBJ whole genome shotgun (WGS) entry which is preliminary data.</text>
</comment>
<organism evidence="2 3">
    <name type="scientific">Streptococcus caledonicus</name>
    <dbReference type="NCBI Taxonomy" id="2614158"/>
    <lineage>
        <taxon>Bacteria</taxon>
        <taxon>Bacillati</taxon>
        <taxon>Bacillota</taxon>
        <taxon>Bacilli</taxon>
        <taxon>Lactobacillales</taxon>
        <taxon>Streptococcaceae</taxon>
        <taxon>Streptococcus</taxon>
    </lineage>
</organism>
<keyword evidence="3" id="KW-1185">Reference proteome</keyword>
<evidence type="ECO:0000313" key="3">
    <source>
        <dbReference type="Proteomes" id="UP001596110"/>
    </source>
</evidence>
<dbReference type="EMBL" id="JBHSOJ010000032">
    <property type="protein sequence ID" value="MFC5632031.1"/>
    <property type="molecule type" value="Genomic_DNA"/>
</dbReference>
<name>A0ABW0UEP4_9STRE</name>
<dbReference type="RefSeq" id="WP_156806330.1">
    <property type="nucleotide sequence ID" value="NZ_JBHSOJ010000032.1"/>
</dbReference>
<dbReference type="Gene3D" id="2.40.50.390">
    <property type="entry name" value="Conjugative transposon protein, DUF961"/>
    <property type="match status" value="1"/>
</dbReference>
<gene>
    <name evidence="2" type="ORF">ACFPQ3_10885</name>
</gene>
<evidence type="ECO:0000256" key="1">
    <source>
        <dbReference type="SAM" id="MobiDB-lite"/>
    </source>
</evidence>
<dbReference type="Proteomes" id="UP001596110">
    <property type="component" value="Unassembled WGS sequence"/>
</dbReference>
<reference evidence="3" key="1">
    <citation type="journal article" date="2019" name="Int. J. Syst. Evol. Microbiol.">
        <title>The Global Catalogue of Microorganisms (GCM) 10K type strain sequencing project: providing services to taxonomists for standard genome sequencing and annotation.</title>
        <authorList>
            <consortium name="The Broad Institute Genomics Platform"/>
            <consortium name="The Broad Institute Genome Sequencing Center for Infectious Disease"/>
            <person name="Wu L."/>
            <person name="Ma J."/>
        </authorList>
    </citation>
    <scope>NUCLEOTIDE SEQUENCE [LARGE SCALE GENOMIC DNA]</scope>
    <source>
        <strain evidence="3">DT43</strain>
    </source>
</reference>
<sequence length="142" mass="16056">MAAGLKLGEKLEIAGKKHRILNDVIDVDQFIGELQFSRFEGHQTRFEDGVDTGEILGILVELRFKDHEDMDTILLTDMSEASFEELGLKWREEVELIDPVVSIASIDGVDNYNIFASGIRKKAMSQPKQEQKKDNPNQHNNG</sequence>
<protein>
    <submittedName>
        <fullName evidence="2">Conjugal transfer protein</fullName>
    </submittedName>
</protein>
<accession>A0ABW0UEP4</accession>